<dbReference type="InterPro" id="IPR035992">
    <property type="entry name" value="Ricin_B-like_lectins"/>
</dbReference>
<dbReference type="InterPro" id="IPR013319">
    <property type="entry name" value="GH11/12"/>
</dbReference>
<feature type="signal peptide" evidence="3">
    <location>
        <begin position="1"/>
        <end position="26"/>
    </location>
</feature>
<comment type="similarity">
    <text evidence="1 2">Belongs to the glycosyl hydrolase 12 (cellulase H) family.</text>
</comment>
<dbReference type="Gene3D" id="2.80.10.50">
    <property type="match status" value="1"/>
</dbReference>
<protein>
    <submittedName>
        <fullName evidence="5">RICIN domain-containing protein</fullName>
    </submittedName>
</protein>
<dbReference type="InterPro" id="IPR026444">
    <property type="entry name" value="Secre_tail"/>
</dbReference>
<dbReference type="SMART" id="SM00458">
    <property type="entry name" value="RICIN"/>
    <property type="match status" value="1"/>
</dbReference>
<keyword evidence="2" id="KW-0624">Polysaccharide degradation</keyword>
<dbReference type="PROSITE" id="PS50231">
    <property type="entry name" value="RICIN_B_LECTIN"/>
    <property type="match status" value="1"/>
</dbReference>
<evidence type="ECO:0000259" key="4">
    <source>
        <dbReference type="SMART" id="SM00458"/>
    </source>
</evidence>
<dbReference type="RefSeq" id="WP_202246719.1">
    <property type="nucleotide sequence ID" value="NZ_JAESIY010000020.1"/>
</dbReference>
<dbReference type="EMBL" id="JAESIY010000020">
    <property type="protein sequence ID" value="MBL3658925.1"/>
    <property type="molecule type" value="Genomic_DNA"/>
</dbReference>
<organism evidence="5 6">
    <name type="scientific">Fulvivirga sediminis</name>
    <dbReference type="NCBI Taxonomy" id="2803949"/>
    <lineage>
        <taxon>Bacteria</taxon>
        <taxon>Pseudomonadati</taxon>
        <taxon>Bacteroidota</taxon>
        <taxon>Cytophagia</taxon>
        <taxon>Cytophagales</taxon>
        <taxon>Fulvivirgaceae</taxon>
        <taxon>Fulvivirga</taxon>
    </lineage>
</organism>
<dbReference type="Proteomes" id="UP000659388">
    <property type="component" value="Unassembled WGS sequence"/>
</dbReference>
<accession>A0A937FB03</accession>
<dbReference type="NCBIfam" id="TIGR04183">
    <property type="entry name" value="Por_Secre_tail"/>
    <property type="match status" value="1"/>
</dbReference>
<dbReference type="PANTHER" id="PTHR34002">
    <property type="entry name" value="BLR1656 PROTEIN"/>
    <property type="match status" value="1"/>
</dbReference>
<dbReference type="GO" id="GO:0008810">
    <property type="term" value="F:cellulase activity"/>
    <property type="evidence" value="ECO:0007669"/>
    <property type="project" value="InterPro"/>
</dbReference>
<sequence>MKTLTSIRVFGLAILCWLMTSLTAQSQNYSTCDQWGYWQTNGYTIYNNIWGSGAGSQCIWAYSPSNWGVTANHPNTGGIKAYPNVDYDVNYAVGSMPAITASFNVSRPASGSYNSAFDLWYNNYAYEVMLWVNWNGAMGPISYNYGCNGYPSTACPVATNINVGGHTWNLYKGTNGSAIVFSFLRTSNTNSGTVNLTQVSQWLANNGYFSISTNIHEIQFGFEITTAANTNFTVNSYSLNIEGGGGGTSYIKLQNRNTGLFLDGLGETSNGADSYQWSGSSSYNQEWEVINSGSYVKLKNRASGLYLDGMERTSNGSNAGQWSNSSSYNQQWAQETSGAYSKFRNRATGLYLDGLGLTANGSVVGQWSNSTHPNQQWLVSSTSSSARLASEMVGSRVNEAALFPNPVNGGQALTVHLGDFKDQIDIEIIDVQGRVVSNKSASMAKEVMLTSPLKSGLYLISISTDHHRSVKKLLVN</sequence>
<evidence type="ECO:0000256" key="3">
    <source>
        <dbReference type="SAM" id="SignalP"/>
    </source>
</evidence>
<dbReference type="SUPFAM" id="SSF49899">
    <property type="entry name" value="Concanavalin A-like lectins/glucanases"/>
    <property type="match status" value="1"/>
</dbReference>
<keyword evidence="6" id="KW-1185">Reference proteome</keyword>
<dbReference type="InterPro" id="IPR013320">
    <property type="entry name" value="ConA-like_dom_sf"/>
</dbReference>
<dbReference type="GO" id="GO:0000272">
    <property type="term" value="P:polysaccharide catabolic process"/>
    <property type="evidence" value="ECO:0007669"/>
    <property type="project" value="UniProtKB-KW"/>
</dbReference>
<keyword evidence="2" id="KW-0119">Carbohydrate metabolism</keyword>
<dbReference type="Pfam" id="PF18962">
    <property type="entry name" value="Por_Secre_tail"/>
    <property type="match status" value="1"/>
</dbReference>
<dbReference type="Pfam" id="PF01670">
    <property type="entry name" value="Glyco_hydro_12"/>
    <property type="match status" value="1"/>
</dbReference>
<reference evidence="5" key="1">
    <citation type="submission" date="2021-01" db="EMBL/GenBank/DDBJ databases">
        <title>Fulvivirga kasyanovii gen. nov., sp nov., a novel member of the phylum Bacteroidetes isolated from seawater in a mussel farm.</title>
        <authorList>
            <person name="Zhao L.-H."/>
            <person name="Wang Z.-J."/>
        </authorList>
    </citation>
    <scope>NUCLEOTIDE SEQUENCE</scope>
    <source>
        <strain evidence="5">2943</strain>
    </source>
</reference>
<dbReference type="Pfam" id="PF14200">
    <property type="entry name" value="RicinB_lectin_2"/>
    <property type="match status" value="2"/>
</dbReference>
<dbReference type="PANTHER" id="PTHR34002:SF9">
    <property type="entry name" value="XYLOGLUCAN-SPECIFIC ENDO-BETA-1,4-GLUCANASE A"/>
    <property type="match status" value="1"/>
</dbReference>
<comment type="caution">
    <text evidence="5">The sequence shown here is derived from an EMBL/GenBank/DDBJ whole genome shotgun (WGS) entry which is preliminary data.</text>
</comment>
<dbReference type="InterPro" id="IPR002594">
    <property type="entry name" value="GH12"/>
</dbReference>
<dbReference type="SUPFAM" id="SSF50370">
    <property type="entry name" value="Ricin B-like lectins"/>
    <property type="match status" value="1"/>
</dbReference>
<evidence type="ECO:0000313" key="6">
    <source>
        <dbReference type="Proteomes" id="UP000659388"/>
    </source>
</evidence>
<evidence type="ECO:0000256" key="1">
    <source>
        <dbReference type="ARBA" id="ARBA00005519"/>
    </source>
</evidence>
<evidence type="ECO:0000313" key="5">
    <source>
        <dbReference type="EMBL" id="MBL3658925.1"/>
    </source>
</evidence>
<dbReference type="Gene3D" id="2.60.120.180">
    <property type="match status" value="1"/>
</dbReference>
<feature type="domain" description="Ricin B lectin" evidence="4">
    <location>
        <begin position="248"/>
        <end position="380"/>
    </location>
</feature>
<keyword evidence="2" id="KW-0326">Glycosidase</keyword>
<keyword evidence="2" id="KW-0378">Hydrolase</keyword>
<dbReference type="AlphaFoldDB" id="A0A937FB03"/>
<dbReference type="CDD" id="cd00161">
    <property type="entry name" value="beta-trefoil_Ricin-like"/>
    <property type="match status" value="1"/>
</dbReference>
<evidence type="ECO:0000256" key="2">
    <source>
        <dbReference type="RuleBase" id="RU361163"/>
    </source>
</evidence>
<name>A0A937FB03_9BACT</name>
<keyword evidence="3" id="KW-0732">Signal</keyword>
<feature type="chain" id="PRO_5038036131" evidence="3">
    <location>
        <begin position="27"/>
        <end position="476"/>
    </location>
</feature>
<gene>
    <name evidence="5" type="ORF">JL102_22455</name>
</gene>
<proteinExistence type="inferred from homology"/>
<dbReference type="InterPro" id="IPR000772">
    <property type="entry name" value="Ricin_B_lectin"/>
</dbReference>